<organism evidence="9 10">
    <name type="scientific">Hydra vulgaris</name>
    <name type="common">Hydra</name>
    <name type="synonym">Hydra attenuata</name>
    <dbReference type="NCBI Taxonomy" id="6087"/>
    <lineage>
        <taxon>Eukaryota</taxon>
        <taxon>Metazoa</taxon>
        <taxon>Cnidaria</taxon>
        <taxon>Hydrozoa</taxon>
        <taxon>Hydroidolina</taxon>
        <taxon>Anthoathecata</taxon>
        <taxon>Aplanulata</taxon>
        <taxon>Hydridae</taxon>
        <taxon>Hydra</taxon>
    </lineage>
</organism>
<dbReference type="InterPro" id="IPR007083">
    <property type="entry name" value="RNA_pol_Rpb1_4"/>
</dbReference>
<dbReference type="Pfam" id="PF04998">
    <property type="entry name" value="RNA_pol_Rpb1_5"/>
    <property type="match status" value="1"/>
</dbReference>
<evidence type="ECO:0000313" key="10">
    <source>
        <dbReference type="RefSeq" id="XP_065668226.1"/>
    </source>
</evidence>
<evidence type="ECO:0000256" key="7">
    <source>
        <dbReference type="RuleBase" id="RU004279"/>
    </source>
</evidence>
<reference evidence="10" key="1">
    <citation type="submission" date="2025-08" db="UniProtKB">
        <authorList>
            <consortium name="RefSeq"/>
        </authorList>
    </citation>
    <scope>IDENTIFICATION</scope>
</reference>
<dbReference type="InterPro" id="IPR044893">
    <property type="entry name" value="RNA_pol_Rpb1_clamp_domain"/>
</dbReference>
<dbReference type="PANTHER" id="PTHR19376">
    <property type="entry name" value="DNA-DIRECTED RNA POLYMERASE"/>
    <property type="match status" value="1"/>
</dbReference>
<dbReference type="Gene3D" id="1.10.274.100">
    <property type="entry name" value="RNA polymerase Rpb1, domain 3"/>
    <property type="match status" value="1"/>
</dbReference>
<dbReference type="Pfam" id="PF05000">
    <property type="entry name" value="RNA_pol_Rpb1_4"/>
    <property type="match status" value="1"/>
</dbReference>
<dbReference type="SMART" id="SM00663">
    <property type="entry name" value="RPOLA_N"/>
    <property type="match status" value="1"/>
</dbReference>
<dbReference type="RefSeq" id="XP_065668226.1">
    <property type="nucleotide sequence ID" value="XM_065812154.1"/>
</dbReference>
<evidence type="ECO:0000256" key="2">
    <source>
        <dbReference type="ARBA" id="ARBA00022478"/>
    </source>
</evidence>
<dbReference type="Gene3D" id="1.10.132.30">
    <property type="match status" value="1"/>
</dbReference>
<feature type="domain" description="RNA polymerase N-terminal" evidence="8">
    <location>
        <begin position="143"/>
        <end position="463"/>
    </location>
</feature>
<dbReference type="Gene3D" id="3.30.1490.180">
    <property type="entry name" value="RNA polymerase ii"/>
    <property type="match status" value="1"/>
</dbReference>
<dbReference type="GeneID" id="136088443"/>
<evidence type="ECO:0000256" key="5">
    <source>
        <dbReference type="ARBA" id="ARBA00023163"/>
    </source>
</evidence>
<evidence type="ECO:0000256" key="3">
    <source>
        <dbReference type="ARBA" id="ARBA00022679"/>
    </source>
</evidence>
<dbReference type="PANTHER" id="PTHR19376:SF32">
    <property type="entry name" value="DNA-DIRECTED RNA POLYMERASE III SUBUNIT RPC1"/>
    <property type="match status" value="1"/>
</dbReference>
<keyword evidence="9" id="KW-1185">Reference proteome</keyword>
<evidence type="ECO:0000256" key="6">
    <source>
        <dbReference type="ARBA" id="ARBA00048552"/>
    </source>
</evidence>
<dbReference type="EC" id="2.7.7.6" evidence="7"/>
<evidence type="ECO:0000313" key="9">
    <source>
        <dbReference type="Proteomes" id="UP001652625"/>
    </source>
</evidence>
<dbReference type="Pfam" id="PF04997">
    <property type="entry name" value="RNA_pol_Rpb1_1"/>
    <property type="match status" value="1"/>
</dbReference>
<dbReference type="Pfam" id="PF00623">
    <property type="entry name" value="RNA_pol_Rpb1_2"/>
    <property type="match status" value="1"/>
</dbReference>
<sequence>MAGNSLIQYVGFNISGDEEHKKNSYTSINSYELFSAAGEPIQGGVYDLRLGTTDHKQLCLTCLNASTETTNKRCPRKNCSAVHPKIIRDEEDHFTFWAEPPTASSDKKQRTNAEKLYPDTIRAIFERISDNAVEALGRTTHPRKLIVREIVIPPNTIRPGVKSFSGAGSSYHDSTNLLQHLVKRNSQLPERLPETMGPLGPGGIVEGDLDRAVQNLQQIYYDLIMGSSSTSVTQGNNGRRGLVVGARPVHSFLRNLPRKEGRVRANLLGKRVFYISRSTISGNMSFRIDEVGIPLEFARTLQVKEVVQEYNRDWLMTFFLNGRRQYPGCTHLVRRATGEIHEVSGLRDFRLEVGDAIFRDVVNGDVAFFNRQPTLERSSIGVHKVIVIQDPSIHTFQMNVLACEWYNADFDGDQTNLWVAREPGARAEAMIMSGVANWFISTKTSGPVNGEVQDSTVGCYELTRSSVRMDKYHAMSLFANTGTEPPRFDLKPADHIYTGRDIVSMLFNQTPINYNRQPSSYSDVYAPFIAYDKSKTLTVIEHGQLVRGVLDKKAIGANASGGVFHLISREYGSQRALDMIFALQQVALQFLLYRGFTVGTADLLPTSEAFEQIYSLVSSVCLESQVITARLLRGEIVPPIDSNVHEFYERMQINALKIPEAEILRWVLSSIRSATNEFFRMIACGSKGNNPNLIHVSGAIGQTTINGERLAESFLFRRTSPYHQRFSMDPAAYGFVANSYISGMKSFEFIAQAMNSRFDLINKALSTATTGYFMRKGVMNNQSSMTDNFRRVMKNLKIVQMLYGEDGLDPRKLEKVEFRTILISDAKLAEFANISDSKSEVVAKAFARIREDRNLYRHIFSSIESANFDQSFSTEMLMPVNIRRIVDGVFIAAKNTPNPTSTVAAIDARIARVNNLCDRLPYVLVNEIQERRGTPVSLHKITATLLFCILIRSELNPRVLARLSDEQLSFIIDNIRQRYSLSMIDYGTAVGIQAAQAISQPLTQYMLDSHHRSVAGGTSKSGISRVGEIYNPRDVSLEQSSAMLLPLRPEILGDANGAFAVAQEIANKIEYVTLQRFVRRYDILLEPCKELIYPPYAKDAQWIEEFERSHPLIRPPGDLTNWCFRFVLDKSALVLKAIELELIVRRLRARHSGFYIVHTPEAVPEIIIRIWHRAGQFKRGDDDEVRAILKDALDTPIRGIRGILRANAQKITRMTTAADGSFVKEDRLAIATTGTNLYHALLHSAIDTTSAISNSIGDTIRLFGIEAGRMKIISETRTCMADNTPNLRHLFLYADEMTRTGRVTSIERGGLNHREHNNVLLRMAYGDPICVVTDATLSNMRNRIYGIAAPQLLGSIPQIGTLYNGVIIDEEFVQKNIKSVDSILDEI</sequence>
<evidence type="ECO:0000256" key="1">
    <source>
        <dbReference type="ARBA" id="ARBA00006460"/>
    </source>
</evidence>
<keyword evidence="4 7" id="KW-0548">Nucleotidyltransferase</keyword>
<dbReference type="InterPro" id="IPR042102">
    <property type="entry name" value="RNA_pol_Rpb1_3_sf"/>
</dbReference>
<proteinExistence type="inferred from homology"/>
<keyword evidence="5 7" id="KW-0804">Transcription</keyword>
<dbReference type="InterPro" id="IPR045867">
    <property type="entry name" value="DNA-dir_RpoC_beta_prime"/>
</dbReference>
<dbReference type="SUPFAM" id="SSF64484">
    <property type="entry name" value="beta and beta-prime subunits of DNA dependent RNA-polymerase"/>
    <property type="match status" value="1"/>
</dbReference>
<gene>
    <name evidence="10" type="primary">LOC136088443</name>
</gene>
<dbReference type="InterPro" id="IPR007075">
    <property type="entry name" value="RNA_pol_Rpb1_6"/>
</dbReference>
<evidence type="ECO:0000259" key="8">
    <source>
        <dbReference type="SMART" id="SM00663"/>
    </source>
</evidence>
<name>A0ABM4D1T9_HYDVU</name>
<dbReference type="InterPro" id="IPR007081">
    <property type="entry name" value="RNA_pol_Rpb1_5"/>
</dbReference>
<keyword evidence="3 7" id="KW-0808">Transferase</keyword>
<dbReference type="Gene3D" id="2.40.40.20">
    <property type="match status" value="1"/>
</dbReference>
<protein>
    <recommendedName>
        <fullName evidence="7">DNA-directed RNA polymerase subunit</fullName>
        <ecNumber evidence="7">2.7.7.6</ecNumber>
    </recommendedName>
</protein>
<dbReference type="Pfam" id="PF04992">
    <property type="entry name" value="RNA_pol_Rpb1_6"/>
    <property type="match status" value="1"/>
</dbReference>
<dbReference type="InterPro" id="IPR007066">
    <property type="entry name" value="RNA_pol_Rpb1_3"/>
</dbReference>
<dbReference type="InterPro" id="IPR007080">
    <property type="entry name" value="RNA_pol_Rpb1_1"/>
</dbReference>
<comment type="similarity">
    <text evidence="1 7">Belongs to the RNA polymerase beta' chain family.</text>
</comment>
<dbReference type="InterPro" id="IPR006592">
    <property type="entry name" value="RNA_pol_N"/>
</dbReference>
<keyword evidence="2 7" id="KW-0240">DNA-directed RNA polymerase</keyword>
<accession>A0ABM4D1T9</accession>
<comment type="catalytic activity">
    <reaction evidence="6 7">
        <text>RNA(n) + a ribonucleoside 5'-triphosphate = RNA(n+1) + diphosphate</text>
        <dbReference type="Rhea" id="RHEA:21248"/>
        <dbReference type="Rhea" id="RHEA-COMP:14527"/>
        <dbReference type="Rhea" id="RHEA-COMP:17342"/>
        <dbReference type="ChEBI" id="CHEBI:33019"/>
        <dbReference type="ChEBI" id="CHEBI:61557"/>
        <dbReference type="ChEBI" id="CHEBI:140395"/>
        <dbReference type="EC" id="2.7.7.6"/>
    </reaction>
</comment>
<evidence type="ECO:0000256" key="4">
    <source>
        <dbReference type="ARBA" id="ARBA00022695"/>
    </source>
</evidence>
<comment type="function">
    <text evidence="7">DNA-dependent RNA polymerase catalyzes the transcription of DNA into RNA using the four ribonucleoside triphosphates as substrates.</text>
</comment>
<dbReference type="Pfam" id="PF04983">
    <property type="entry name" value="RNA_pol_Rpb1_3"/>
    <property type="match status" value="1"/>
</dbReference>
<dbReference type="InterPro" id="IPR038120">
    <property type="entry name" value="Rpb1_funnel_sf"/>
</dbReference>
<dbReference type="InterPro" id="IPR000722">
    <property type="entry name" value="RNA_pol_asu"/>
</dbReference>
<dbReference type="Gene3D" id="4.10.860.120">
    <property type="entry name" value="RNA polymerase II, clamp domain"/>
    <property type="match status" value="1"/>
</dbReference>
<dbReference type="Proteomes" id="UP001652625">
    <property type="component" value="Chromosome 12"/>
</dbReference>